<keyword evidence="3" id="KW-0949">S-adenosyl-L-methionine</keyword>
<dbReference type="PANTHER" id="PTHR30307:SF0">
    <property type="entry name" value="S-ADENOSYLMETHIONINE:TRNA RIBOSYLTRANSFERASE-ISOMERASE"/>
    <property type="match status" value="1"/>
</dbReference>
<protein>
    <recommendedName>
        <fullName evidence="6">S-adenosylmethionine:tRNA ribosyltransferase-isomerase</fullName>
    </recommendedName>
</protein>
<dbReference type="Gene3D" id="2.40.10.240">
    <property type="entry name" value="QueA-like"/>
    <property type="match status" value="1"/>
</dbReference>
<dbReference type="GO" id="GO:0008616">
    <property type="term" value="P:tRNA queuosine(34) biosynthetic process"/>
    <property type="evidence" value="ECO:0007669"/>
    <property type="project" value="UniProtKB-KW"/>
</dbReference>
<sequence>MRRDDFDYYLPQELIAQRPLMPRDSSGLLILHRHRRQIEHRKFHQITEFLKKGDLLVLNNTRVIPARLKGRKNQTGGKVEIFLLKDKGMGIWECLLKPGRRIKEGTQILFPQTEIIGEIVNKRQGVGATVKFTPPEKAEEVLTKVGEIPLPPYIKRKGGPTPQDRERYQTIYASKDGAVAAPTAGLHFTSSLLERIRNKGVGIVKVTLHTGWASFKSLPEREVEDNSIPEEYFIIRKDAAKVINEVKQRGGKIVTVGTTTTRVLETQANQWGKVSPGQGWTNLFIYPGYEFKLTEALLTNFHMPKSSLILLVSAFVGKKRLLSAYKEAIRQKYRFLSFGDAMLII</sequence>
<evidence type="ECO:0000313" key="5">
    <source>
        <dbReference type="EMBL" id="KKM01480.1"/>
    </source>
</evidence>
<reference evidence="5" key="1">
    <citation type="journal article" date="2015" name="Nature">
        <title>Complex archaea that bridge the gap between prokaryotes and eukaryotes.</title>
        <authorList>
            <person name="Spang A."/>
            <person name="Saw J.H."/>
            <person name="Jorgensen S.L."/>
            <person name="Zaremba-Niedzwiedzka K."/>
            <person name="Martijn J."/>
            <person name="Lind A.E."/>
            <person name="van Eijk R."/>
            <person name="Schleper C."/>
            <person name="Guy L."/>
            <person name="Ettema T.J."/>
        </authorList>
    </citation>
    <scope>NUCLEOTIDE SEQUENCE</scope>
</reference>
<dbReference type="InterPro" id="IPR003699">
    <property type="entry name" value="QueA"/>
</dbReference>
<dbReference type="NCBIfam" id="NF001140">
    <property type="entry name" value="PRK00147.1"/>
    <property type="match status" value="1"/>
</dbReference>
<dbReference type="FunFam" id="2.40.10.240:FF:000002">
    <property type="entry name" value="S-adenosylmethionine:tRNA ribosyltransferase-isomerase"/>
    <property type="match status" value="1"/>
</dbReference>
<organism evidence="5">
    <name type="scientific">marine sediment metagenome</name>
    <dbReference type="NCBI Taxonomy" id="412755"/>
    <lineage>
        <taxon>unclassified sequences</taxon>
        <taxon>metagenomes</taxon>
        <taxon>ecological metagenomes</taxon>
    </lineage>
</organism>
<keyword evidence="1" id="KW-0963">Cytoplasm</keyword>
<keyword evidence="2" id="KW-0808">Transferase</keyword>
<evidence type="ECO:0000256" key="2">
    <source>
        <dbReference type="ARBA" id="ARBA00022679"/>
    </source>
</evidence>
<dbReference type="PANTHER" id="PTHR30307">
    <property type="entry name" value="S-ADENOSYLMETHIONINE:TRNA RIBOSYLTRANSFERASE-ISOMERASE"/>
    <property type="match status" value="1"/>
</dbReference>
<dbReference type="InterPro" id="IPR036100">
    <property type="entry name" value="QueA_sf"/>
</dbReference>
<evidence type="ECO:0000256" key="1">
    <source>
        <dbReference type="ARBA" id="ARBA00022490"/>
    </source>
</evidence>
<dbReference type="HAMAP" id="MF_00113">
    <property type="entry name" value="QueA"/>
    <property type="match status" value="1"/>
</dbReference>
<name>A0A0F9GRQ4_9ZZZZ</name>
<evidence type="ECO:0008006" key="6">
    <source>
        <dbReference type="Google" id="ProtNLM"/>
    </source>
</evidence>
<gene>
    <name evidence="5" type="ORF">LCGC14_1794020</name>
</gene>
<comment type="caution">
    <text evidence="5">The sequence shown here is derived from an EMBL/GenBank/DDBJ whole genome shotgun (WGS) entry which is preliminary data.</text>
</comment>
<dbReference type="EMBL" id="LAZR01017185">
    <property type="protein sequence ID" value="KKM01480.1"/>
    <property type="molecule type" value="Genomic_DNA"/>
</dbReference>
<dbReference type="Pfam" id="PF02547">
    <property type="entry name" value="Queuosine_synth"/>
    <property type="match status" value="1"/>
</dbReference>
<evidence type="ECO:0000256" key="3">
    <source>
        <dbReference type="ARBA" id="ARBA00022691"/>
    </source>
</evidence>
<dbReference type="InterPro" id="IPR042119">
    <property type="entry name" value="QueA_dom2"/>
</dbReference>
<dbReference type="InterPro" id="IPR042118">
    <property type="entry name" value="QueA_dom1"/>
</dbReference>
<evidence type="ECO:0000256" key="4">
    <source>
        <dbReference type="ARBA" id="ARBA00022785"/>
    </source>
</evidence>
<keyword evidence="4" id="KW-0671">Queuosine biosynthesis</keyword>
<dbReference type="Gene3D" id="3.40.1780.10">
    <property type="entry name" value="QueA-like"/>
    <property type="match status" value="1"/>
</dbReference>
<proteinExistence type="inferred from homology"/>
<dbReference type="GO" id="GO:0051075">
    <property type="term" value="F:S-adenosylmethionine:tRNA ribosyltransferase-isomerase activity"/>
    <property type="evidence" value="ECO:0007669"/>
    <property type="project" value="TreeGrafter"/>
</dbReference>
<dbReference type="SUPFAM" id="SSF111337">
    <property type="entry name" value="QueA-like"/>
    <property type="match status" value="1"/>
</dbReference>
<accession>A0A0F9GRQ4</accession>
<dbReference type="NCBIfam" id="TIGR00113">
    <property type="entry name" value="queA"/>
    <property type="match status" value="1"/>
</dbReference>
<dbReference type="AlphaFoldDB" id="A0A0F9GRQ4"/>